<dbReference type="EMBL" id="CAJPDR010000137">
    <property type="protein sequence ID" value="CAF9920527.1"/>
    <property type="molecule type" value="Genomic_DNA"/>
</dbReference>
<comment type="caution">
    <text evidence="6">The sequence shown here is derived from an EMBL/GenBank/DDBJ whole genome shotgun (WGS) entry which is preliminary data.</text>
</comment>
<dbReference type="Pfam" id="PF00107">
    <property type="entry name" value="ADH_zinc_N"/>
    <property type="match status" value="1"/>
</dbReference>
<reference evidence="6" key="1">
    <citation type="submission" date="2021-03" db="EMBL/GenBank/DDBJ databases">
        <authorList>
            <person name="Tagirdzhanova G."/>
        </authorList>
    </citation>
    <scope>NUCLEOTIDE SEQUENCE</scope>
</reference>
<protein>
    <recommendedName>
        <fullName evidence="4">Probable quinone oxidoreductase</fullName>
    </recommendedName>
    <alternativeName>
        <fullName evidence="3">NADPH:quinone reductase</fullName>
    </alternativeName>
</protein>
<dbReference type="GO" id="GO:0003960">
    <property type="term" value="F:quinone reductase (NADPH) activity"/>
    <property type="evidence" value="ECO:0007669"/>
    <property type="project" value="InterPro"/>
</dbReference>
<evidence type="ECO:0000313" key="7">
    <source>
        <dbReference type="Proteomes" id="UP000664203"/>
    </source>
</evidence>
<evidence type="ECO:0000259" key="5">
    <source>
        <dbReference type="SMART" id="SM00829"/>
    </source>
</evidence>
<evidence type="ECO:0000256" key="4">
    <source>
        <dbReference type="ARBA" id="ARBA00070796"/>
    </source>
</evidence>
<evidence type="ECO:0000256" key="2">
    <source>
        <dbReference type="ARBA" id="ARBA00023002"/>
    </source>
</evidence>
<dbReference type="CDD" id="cd05286">
    <property type="entry name" value="QOR2"/>
    <property type="match status" value="1"/>
</dbReference>
<dbReference type="SUPFAM" id="SSF51735">
    <property type="entry name" value="NAD(P)-binding Rossmann-fold domains"/>
    <property type="match status" value="1"/>
</dbReference>
<dbReference type="AlphaFoldDB" id="A0A8H3IA36"/>
<keyword evidence="2" id="KW-0560">Oxidoreductase</keyword>
<dbReference type="InterPro" id="IPR013154">
    <property type="entry name" value="ADH-like_N"/>
</dbReference>
<dbReference type="PANTHER" id="PTHR48106">
    <property type="entry name" value="QUINONE OXIDOREDUCTASE PIG3-RELATED"/>
    <property type="match status" value="1"/>
</dbReference>
<dbReference type="InterPro" id="IPR036291">
    <property type="entry name" value="NAD(P)-bd_dom_sf"/>
</dbReference>
<sequence>MASTQAAKTMKGILIEKTGGTEVLQYKTDLPLPEPKEGEVLVKNDFIGINYIDTYFRTGLYTSPKPEILGKEASGIVVSPHQTTSPSFQPGDRVVWMGGSGYAEYTAAPAVRTIKIPDSISSPDACAAILQGLTALTLTEEAHAVKKGDWVLVLAASGGVGGWLCQILQAKGAHTIATVGNEAKVVVAKENGSEIVLVEGKDNIVGKVKELTGGAGVAAVFDSVGKDTFDRSLECVARKGTLASFGNSSGAVAPFSISKLSAKNVRIVRPSLFNYISTRDEFDHYANKLFKMMAEEHFKTRIHETYPLKDVARAHDDLEGRKTMGKLLMTP</sequence>
<dbReference type="GO" id="GO:0035925">
    <property type="term" value="F:mRNA 3'-UTR AU-rich region binding"/>
    <property type="evidence" value="ECO:0007669"/>
    <property type="project" value="TreeGrafter"/>
</dbReference>
<name>A0A8H3IA36_9LECA</name>
<keyword evidence="1" id="KW-0521">NADP</keyword>
<evidence type="ECO:0000256" key="1">
    <source>
        <dbReference type="ARBA" id="ARBA00022857"/>
    </source>
</evidence>
<dbReference type="Gene3D" id="3.40.50.720">
    <property type="entry name" value="NAD(P)-binding Rossmann-like Domain"/>
    <property type="match status" value="1"/>
</dbReference>
<dbReference type="InterPro" id="IPR013149">
    <property type="entry name" value="ADH-like_C"/>
</dbReference>
<dbReference type="InterPro" id="IPR020843">
    <property type="entry name" value="ER"/>
</dbReference>
<dbReference type="InterPro" id="IPR047618">
    <property type="entry name" value="QOR-like"/>
</dbReference>
<keyword evidence="7" id="KW-1185">Reference proteome</keyword>
<dbReference type="InterPro" id="IPR011032">
    <property type="entry name" value="GroES-like_sf"/>
</dbReference>
<dbReference type="Proteomes" id="UP000664203">
    <property type="component" value="Unassembled WGS sequence"/>
</dbReference>
<organism evidence="6 7">
    <name type="scientific">Alectoria fallacina</name>
    <dbReference type="NCBI Taxonomy" id="1903189"/>
    <lineage>
        <taxon>Eukaryota</taxon>
        <taxon>Fungi</taxon>
        <taxon>Dikarya</taxon>
        <taxon>Ascomycota</taxon>
        <taxon>Pezizomycotina</taxon>
        <taxon>Lecanoromycetes</taxon>
        <taxon>OSLEUM clade</taxon>
        <taxon>Lecanoromycetidae</taxon>
        <taxon>Lecanorales</taxon>
        <taxon>Lecanorineae</taxon>
        <taxon>Parmeliaceae</taxon>
        <taxon>Alectoria</taxon>
    </lineage>
</organism>
<proteinExistence type="predicted"/>
<dbReference type="PANTHER" id="PTHR48106:SF13">
    <property type="entry name" value="QUINONE OXIDOREDUCTASE-RELATED"/>
    <property type="match status" value="1"/>
</dbReference>
<gene>
    <name evidence="6" type="primary">ZTA1_2</name>
    <name evidence="6" type="ORF">ALECFALPRED_001552</name>
</gene>
<dbReference type="SUPFAM" id="SSF50129">
    <property type="entry name" value="GroES-like"/>
    <property type="match status" value="1"/>
</dbReference>
<dbReference type="OrthoDB" id="48317at2759"/>
<dbReference type="Gene3D" id="3.90.180.10">
    <property type="entry name" value="Medium-chain alcohol dehydrogenases, catalytic domain"/>
    <property type="match status" value="1"/>
</dbReference>
<dbReference type="GO" id="GO:0070402">
    <property type="term" value="F:NADPH binding"/>
    <property type="evidence" value="ECO:0007669"/>
    <property type="project" value="TreeGrafter"/>
</dbReference>
<dbReference type="Pfam" id="PF08240">
    <property type="entry name" value="ADH_N"/>
    <property type="match status" value="1"/>
</dbReference>
<feature type="domain" description="Enoyl reductase (ER)" evidence="5">
    <location>
        <begin position="19"/>
        <end position="329"/>
    </location>
</feature>
<dbReference type="SMART" id="SM00829">
    <property type="entry name" value="PKS_ER"/>
    <property type="match status" value="1"/>
</dbReference>
<dbReference type="GO" id="GO:0005829">
    <property type="term" value="C:cytosol"/>
    <property type="evidence" value="ECO:0007669"/>
    <property type="project" value="TreeGrafter"/>
</dbReference>
<evidence type="ECO:0000313" key="6">
    <source>
        <dbReference type="EMBL" id="CAF9920527.1"/>
    </source>
</evidence>
<evidence type="ECO:0000256" key="3">
    <source>
        <dbReference type="ARBA" id="ARBA00043088"/>
    </source>
</evidence>
<accession>A0A8H3IA36</accession>
<dbReference type="FunFam" id="3.40.50.720:FF:000053">
    <property type="entry name" value="Quinone oxidoreductase 1"/>
    <property type="match status" value="1"/>
</dbReference>